<gene>
    <name evidence="1" type="ORF">F8237_33210</name>
</gene>
<proteinExistence type="predicted"/>
<dbReference type="KEGG" id="bbet:F8237_33210"/>
<reference evidence="2" key="1">
    <citation type="submission" date="2019-10" db="EMBL/GenBank/DDBJ databases">
        <title>Complete Genome Sequence of Bradyrhizobium betae type strain PL7HG1T.</title>
        <authorList>
            <person name="Bromfield E.S.P."/>
            <person name="Cloutier S."/>
        </authorList>
    </citation>
    <scope>NUCLEOTIDE SEQUENCE [LARGE SCALE GENOMIC DNA]</scope>
    <source>
        <strain evidence="2">PL7HG1</strain>
    </source>
</reference>
<evidence type="ECO:0000313" key="2">
    <source>
        <dbReference type="Proteomes" id="UP000325641"/>
    </source>
</evidence>
<dbReference type="RefSeq" id="WP_028136460.1">
    <property type="nucleotide sequence ID" value="NZ_CP044543.1"/>
</dbReference>
<organism evidence="1 2">
    <name type="scientific">Bradyrhizobium betae</name>
    <dbReference type="NCBI Taxonomy" id="244734"/>
    <lineage>
        <taxon>Bacteria</taxon>
        <taxon>Pseudomonadati</taxon>
        <taxon>Pseudomonadota</taxon>
        <taxon>Alphaproteobacteria</taxon>
        <taxon>Hyphomicrobiales</taxon>
        <taxon>Nitrobacteraceae</taxon>
        <taxon>Bradyrhizobium</taxon>
    </lineage>
</organism>
<sequence length="195" mass="21684">MRFDHRIRPRSADFVSPKASRPIPHAGGIVRDALLQATLDPEILEIGFLGTAGTEARPVDLQVVTFRTNAGWRYLDIEVCRPLRSLGEADAFDRELRARGLAPYTLTGADILKEPRFSTARAIWTYRRFSVPPDMRHRLLAALAEDGPMSLHHLCTLVPGPLDPFASVLSLACRNEVEIDISTPLSRSTTVRSRS</sequence>
<accession>A0A5P6PG30</accession>
<protein>
    <submittedName>
        <fullName evidence="1">Uncharacterized protein</fullName>
    </submittedName>
</protein>
<dbReference type="OrthoDB" id="7909136at2"/>
<dbReference type="AlphaFoldDB" id="A0A5P6PG30"/>
<name>A0A5P6PG30_9BRAD</name>
<evidence type="ECO:0000313" key="1">
    <source>
        <dbReference type="EMBL" id="QFI76834.1"/>
    </source>
</evidence>
<dbReference type="EMBL" id="CP044543">
    <property type="protein sequence ID" value="QFI76834.1"/>
    <property type="molecule type" value="Genomic_DNA"/>
</dbReference>
<dbReference type="Proteomes" id="UP000325641">
    <property type="component" value="Chromosome"/>
</dbReference>